<dbReference type="EMBL" id="CP002525">
    <property type="protein sequence ID" value="ADX98278.1"/>
    <property type="molecule type" value="Genomic_DNA"/>
</dbReference>
<reference evidence="1 2" key="1">
    <citation type="journal article" date="2011" name="J. Bacteriol.">
        <title>Complete genome sequences of two hemotropic Mycoplasmas, Mycoplasma haemofelis strain Ohio2 and Mycoplasma suis strain Illinois.</title>
        <authorList>
            <person name="Messick J.B."/>
            <person name="Santos A.P."/>
            <person name="Guimaraes A.M."/>
        </authorList>
    </citation>
    <scope>NUCLEOTIDE SEQUENCE [LARGE SCALE GENOMIC DNA]</scope>
    <source>
        <strain evidence="1 2">Illinois</strain>
    </source>
</reference>
<evidence type="ECO:0000313" key="1">
    <source>
        <dbReference type="EMBL" id="ADX98278.1"/>
    </source>
</evidence>
<dbReference type="HOGENOM" id="CLU_2735749_0_0_14"/>
<gene>
    <name evidence="1" type="ordered locus">MSU_0753</name>
</gene>
<proteinExistence type="predicted"/>
<dbReference type="Proteomes" id="UP000007484">
    <property type="component" value="Chromosome"/>
</dbReference>
<dbReference type="KEGG" id="mss:MSU_0753"/>
<dbReference type="STRING" id="768700.MSU_0753"/>
<dbReference type="RefSeq" id="WP_013609394.1">
    <property type="nucleotide sequence ID" value="NC_015155.1"/>
</dbReference>
<dbReference type="AlphaFoldDB" id="F0QS08"/>
<accession>F0QS08</accession>
<organism evidence="1 2">
    <name type="scientific">Mycoplasma suis (strain Illinois)</name>
    <dbReference type="NCBI Taxonomy" id="768700"/>
    <lineage>
        <taxon>Bacteria</taxon>
        <taxon>Bacillati</taxon>
        <taxon>Mycoplasmatota</taxon>
        <taxon>Mollicutes</taxon>
        <taxon>Mycoplasmataceae</taxon>
        <taxon>Mycoplasma</taxon>
    </lineage>
</organism>
<sequence>MPAGIKSWSLITKGLWGLLILGVGGGGTGYGVSSVFTESKVGDAIQKVLKIDSGKPESSSNFDHLSSGINE</sequence>
<name>F0QS08_MYCSL</name>
<evidence type="ECO:0000313" key="2">
    <source>
        <dbReference type="Proteomes" id="UP000007484"/>
    </source>
</evidence>
<protein>
    <submittedName>
        <fullName evidence="1">Uncharacterized protein</fullName>
    </submittedName>
</protein>
<keyword evidence="2" id="KW-1185">Reference proteome</keyword>